<keyword evidence="1" id="KW-1133">Transmembrane helix</keyword>
<keyword evidence="3" id="KW-1185">Reference proteome</keyword>
<dbReference type="AlphaFoldDB" id="A0A0H5STU5"/>
<protein>
    <submittedName>
        <fullName evidence="2">Uncharacterized protein</fullName>
    </submittedName>
</protein>
<keyword evidence="1" id="KW-0812">Transmembrane</keyword>
<dbReference type="OrthoDB" id="2067298at2"/>
<organism evidence="2 3">
    <name type="scientific">Herbinix hemicellulosilytica</name>
    <dbReference type="NCBI Taxonomy" id="1564487"/>
    <lineage>
        <taxon>Bacteria</taxon>
        <taxon>Bacillati</taxon>
        <taxon>Bacillota</taxon>
        <taxon>Clostridia</taxon>
        <taxon>Lachnospirales</taxon>
        <taxon>Lachnospiraceae</taxon>
        <taxon>Herbinix</taxon>
    </lineage>
</organism>
<feature type="transmembrane region" description="Helical" evidence="1">
    <location>
        <begin position="7"/>
        <end position="27"/>
    </location>
</feature>
<proteinExistence type="predicted"/>
<dbReference type="RefSeq" id="WP_103201892.1">
    <property type="nucleotide sequence ID" value="NZ_CVTD020000008.1"/>
</dbReference>
<evidence type="ECO:0000313" key="3">
    <source>
        <dbReference type="Proteomes" id="UP000236497"/>
    </source>
</evidence>
<accession>A0A0H5STU5</accession>
<name>A0A0H5STU5_HERHM</name>
<dbReference type="Proteomes" id="UP000236497">
    <property type="component" value="Unassembled WGS sequence"/>
</dbReference>
<dbReference type="EMBL" id="CVTD020000008">
    <property type="protein sequence ID" value="CRZ33733.1"/>
    <property type="molecule type" value="Genomic_DNA"/>
</dbReference>
<evidence type="ECO:0000313" key="2">
    <source>
        <dbReference type="EMBL" id="CRZ33733.1"/>
    </source>
</evidence>
<evidence type="ECO:0000256" key="1">
    <source>
        <dbReference type="SAM" id="Phobius"/>
    </source>
</evidence>
<gene>
    <name evidence="2" type="ORF">HHT355_0528</name>
</gene>
<reference evidence="2 3" key="1">
    <citation type="submission" date="2015-06" db="EMBL/GenBank/DDBJ databases">
        <authorList>
            <person name="Wibberg Daniel"/>
        </authorList>
    </citation>
    <scope>NUCLEOTIDE SEQUENCE [LARGE SCALE GENOMIC DNA]</scope>
    <source>
        <strain evidence="2 3">T3/55T</strain>
    </source>
</reference>
<sequence length="126" mass="14582">MREAVSNIVEMITGSVIISLGLIYLIFQYNTISSLTENIIKNVTEDKKFFQQYNTVDINTVSEEEIYAAIMGYREYPIMVNGSLIPPDGQDYNVYFSNIKKGLYNKEYRYDDNRNITMIIYSLKGS</sequence>
<keyword evidence="1" id="KW-0472">Membrane</keyword>